<evidence type="ECO:0000313" key="4">
    <source>
        <dbReference type="Proteomes" id="UP001189429"/>
    </source>
</evidence>
<dbReference type="EMBL" id="CAUYUJ010014625">
    <property type="protein sequence ID" value="CAK0844022.1"/>
    <property type="molecule type" value="Genomic_DNA"/>
</dbReference>
<organism evidence="3 4">
    <name type="scientific">Prorocentrum cordatum</name>
    <dbReference type="NCBI Taxonomy" id="2364126"/>
    <lineage>
        <taxon>Eukaryota</taxon>
        <taxon>Sar</taxon>
        <taxon>Alveolata</taxon>
        <taxon>Dinophyceae</taxon>
        <taxon>Prorocentrales</taxon>
        <taxon>Prorocentraceae</taxon>
        <taxon>Prorocentrum</taxon>
    </lineage>
</organism>
<name>A0ABN9TE25_9DINO</name>
<keyword evidence="2" id="KW-0472">Membrane</keyword>
<reference evidence="3" key="1">
    <citation type="submission" date="2023-10" db="EMBL/GenBank/DDBJ databases">
        <authorList>
            <person name="Chen Y."/>
            <person name="Shah S."/>
            <person name="Dougan E. K."/>
            <person name="Thang M."/>
            <person name="Chan C."/>
        </authorList>
    </citation>
    <scope>NUCLEOTIDE SEQUENCE [LARGE SCALE GENOMIC DNA]</scope>
</reference>
<evidence type="ECO:0000313" key="3">
    <source>
        <dbReference type="EMBL" id="CAK0844022.1"/>
    </source>
</evidence>
<gene>
    <name evidence="3" type="ORF">PCOR1329_LOCUS38194</name>
</gene>
<sequence>MQDVTEHAECFGPAMVLLDLSSATTKDYTGEVMPFTCVYVEDASAVHFGDSTSETAAAFQNYQYICIGVMTSTSGSTVSEISTSSTVTTTTNTAAPSQLSGSIELIVVGTDEIRNSTEAEAVLDSCGRTLAQLVGVPASYVSVAFAESRRLRAAPRQLSQSVVELAYIIRVPAGSDAAVVKSTLESISVDDFEAILQDSIDSTVGEGELSVSVLLITGPGSLVDTAADAPAAGPHEAQGSSVMVVIFLTVGCCVGCALPALALVCWRFRLREGRAQAARWALPPYGWFFPLPPGASWRFRLRAAPREGRARAAQGRAYTEDVPGAALAAPRSPRDAASPPAAPSPSDPVPKMLVPPARVEMPAAPRICSL</sequence>
<feature type="transmembrane region" description="Helical" evidence="2">
    <location>
        <begin position="242"/>
        <end position="266"/>
    </location>
</feature>
<evidence type="ECO:0000256" key="1">
    <source>
        <dbReference type="SAM" id="MobiDB-lite"/>
    </source>
</evidence>
<dbReference type="Proteomes" id="UP001189429">
    <property type="component" value="Unassembled WGS sequence"/>
</dbReference>
<keyword evidence="4" id="KW-1185">Reference proteome</keyword>
<comment type="caution">
    <text evidence="3">The sequence shown here is derived from an EMBL/GenBank/DDBJ whole genome shotgun (WGS) entry which is preliminary data.</text>
</comment>
<evidence type="ECO:0000256" key="2">
    <source>
        <dbReference type="SAM" id="Phobius"/>
    </source>
</evidence>
<keyword evidence="2" id="KW-1133">Transmembrane helix</keyword>
<keyword evidence="2" id="KW-0812">Transmembrane</keyword>
<proteinExistence type="predicted"/>
<feature type="compositionally biased region" description="Low complexity" evidence="1">
    <location>
        <begin position="325"/>
        <end position="339"/>
    </location>
</feature>
<feature type="region of interest" description="Disordered" evidence="1">
    <location>
        <begin position="312"/>
        <end position="354"/>
    </location>
</feature>
<accession>A0ABN9TE25</accession>
<protein>
    <submittedName>
        <fullName evidence="3">Uncharacterized protein</fullName>
    </submittedName>
</protein>